<dbReference type="STRING" id="45074.Lsan_0063"/>
<dbReference type="PATRIC" id="fig|45074.5.peg.70"/>
<dbReference type="RefSeq" id="WP_237761997.1">
    <property type="nucleotide sequence ID" value="NZ_CAAAIH010000054.1"/>
</dbReference>
<gene>
    <name evidence="1" type="ORF">Lsan_0063</name>
</gene>
<evidence type="ECO:0000313" key="2">
    <source>
        <dbReference type="Proteomes" id="UP000054703"/>
    </source>
</evidence>
<name>A0A0W0ZLF5_9GAMM</name>
<dbReference type="AlphaFoldDB" id="A0A0W0ZLF5"/>
<dbReference type="EMBL" id="LNYU01000003">
    <property type="protein sequence ID" value="KTD69979.1"/>
    <property type="molecule type" value="Genomic_DNA"/>
</dbReference>
<protein>
    <submittedName>
        <fullName evidence="1">Uncharacterized protein</fullName>
    </submittedName>
</protein>
<sequence>MESKFDESIKQFDQKLQLPEKQLIILINPNKNKDMGDRLKLFLDHAIARGDDSKISALALVQGSNQIEVIDVKTQTALAFKGEEVNTYKPFVKKIKGIHPTKDSDSFDSILIIGAGVPNANRTAYKSINGINDVKKLIEPIEDILASYLKPNGIVRVQICHSNTCKDPDQTTTFAQKITKAAINTKNATLSAPESFSIISTNDARVFDVTTQTNAFEKMRVPCKKLLNRKYDDSEIQSKFMLYLNKAGHNKIIFKNVLQSVKLVNHNIEISFKEEDIKNALAEEKFLTTSKVSYMEEEKKMEIDKTSEHSLSDSIETNRGTKVRGNYAPSFFTNKETGLTPELNEKVAQEDTTSDKITLQEDKLDLDSFFSHDI</sequence>
<reference evidence="1 2" key="1">
    <citation type="submission" date="2015-11" db="EMBL/GenBank/DDBJ databases">
        <title>Genomic analysis of 38 Legionella species identifies large and diverse effector repertoires.</title>
        <authorList>
            <person name="Burstein D."/>
            <person name="Amaro F."/>
            <person name="Zusman T."/>
            <person name="Lifshitz Z."/>
            <person name="Cohen O."/>
            <person name="Gilbert J.A."/>
            <person name="Pupko T."/>
            <person name="Shuman H.A."/>
            <person name="Segal G."/>
        </authorList>
    </citation>
    <scope>NUCLEOTIDE SEQUENCE [LARGE SCALE GENOMIC DNA]</scope>
    <source>
        <strain evidence="1 2">SC-63-C7</strain>
    </source>
</reference>
<evidence type="ECO:0000313" key="1">
    <source>
        <dbReference type="EMBL" id="KTD69979.1"/>
    </source>
</evidence>
<proteinExistence type="predicted"/>
<dbReference type="Proteomes" id="UP000054703">
    <property type="component" value="Unassembled WGS sequence"/>
</dbReference>
<accession>A0A0W0ZLF5</accession>
<organism evidence="1 2">
    <name type="scientific">Legionella santicrucis</name>
    <dbReference type="NCBI Taxonomy" id="45074"/>
    <lineage>
        <taxon>Bacteria</taxon>
        <taxon>Pseudomonadati</taxon>
        <taxon>Pseudomonadota</taxon>
        <taxon>Gammaproteobacteria</taxon>
        <taxon>Legionellales</taxon>
        <taxon>Legionellaceae</taxon>
        <taxon>Legionella</taxon>
    </lineage>
</organism>
<comment type="caution">
    <text evidence="1">The sequence shown here is derived from an EMBL/GenBank/DDBJ whole genome shotgun (WGS) entry which is preliminary data.</text>
</comment>
<keyword evidence="2" id="KW-1185">Reference proteome</keyword>